<comment type="caution">
    <text evidence="6">The sequence shown here is derived from an EMBL/GenBank/DDBJ whole genome shotgun (WGS) entry which is preliminary data.</text>
</comment>
<feature type="transmembrane region" description="Helical" evidence="5">
    <location>
        <begin position="100"/>
        <end position="120"/>
    </location>
</feature>
<comment type="subcellular location">
    <subcellularLocation>
        <location evidence="1">Membrane</location>
        <topology evidence="1">Multi-pass membrane protein</topology>
    </subcellularLocation>
</comment>
<feature type="transmembrane region" description="Helical" evidence="5">
    <location>
        <begin position="46"/>
        <end position="66"/>
    </location>
</feature>
<feature type="transmembrane region" description="Helical" evidence="5">
    <location>
        <begin position="72"/>
        <end position="93"/>
    </location>
</feature>
<evidence type="ECO:0008006" key="8">
    <source>
        <dbReference type="Google" id="ProtNLM"/>
    </source>
</evidence>
<evidence type="ECO:0000256" key="4">
    <source>
        <dbReference type="ARBA" id="ARBA00023136"/>
    </source>
</evidence>
<name>A0ABQ3UW19_9CHLR</name>
<dbReference type="EMBL" id="BNJG01000002">
    <property type="protein sequence ID" value="GHO56896.1"/>
    <property type="molecule type" value="Genomic_DNA"/>
</dbReference>
<dbReference type="RefSeq" id="WP_201373347.1">
    <property type="nucleotide sequence ID" value="NZ_BNJG01000002.1"/>
</dbReference>
<dbReference type="InterPro" id="IPR032808">
    <property type="entry name" value="DoxX"/>
</dbReference>
<gene>
    <name evidence="6" type="ORF">KSB_53710</name>
</gene>
<sequence length="123" mass="13429">MNIALWIIQVILALLFIMIGIMKLFMPIAGLQKSLPWVGDVTSITVRYIGTCELLGGLGLILPAFIHSISDLTIVAAFGLALVMIYAGIFHFTRKEFSNIPVNVVLFALTIFLAVGRLLLSPL</sequence>
<dbReference type="Proteomes" id="UP000654345">
    <property type="component" value="Unassembled WGS sequence"/>
</dbReference>
<keyword evidence="7" id="KW-1185">Reference proteome</keyword>
<organism evidence="6 7">
    <name type="scientific">Ktedonobacter robiniae</name>
    <dbReference type="NCBI Taxonomy" id="2778365"/>
    <lineage>
        <taxon>Bacteria</taxon>
        <taxon>Bacillati</taxon>
        <taxon>Chloroflexota</taxon>
        <taxon>Ktedonobacteria</taxon>
        <taxon>Ktedonobacterales</taxon>
        <taxon>Ktedonobacteraceae</taxon>
        <taxon>Ktedonobacter</taxon>
    </lineage>
</organism>
<evidence type="ECO:0000256" key="5">
    <source>
        <dbReference type="SAM" id="Phobius"/>
    </source>
</evidence>
<evidence type="ECO:0000256" key="3">
    <source>
        <dbReference type="ARBA" id="ARBA00022989"/>
    </source>
</evidence>
<keyword evidence="4 5" id="KW-0472">Membrane</keyword>
<accession>A0ABQ3UW19</accession>
<evidence type="ECO:0000313" key="6">
    <source>
        <dbReference type="EMBL" id="GHO56896.1"/>
    </source>
</evidence>
<feature type="transmembrane region" description="Helical" evidence="5">
    <location>
        <begin position="6"/>
        <end position="25"/>
    </location>
</feature>
<proteinExistence type="predicted"/>
<protein>
    <recommendedName>
        <fullName evidence="8">DoxX family protein</fullName>
    </recommendedName>
</protein>
<evidence type="ECO:0000256" key="1">
    <source>
        <dbReference type="ARBA" id="ARBA00004141"/>
    </source>
</evidence>
<keyword evidence="3 5" id="KW-1133">Transmembrane helix</keyword>
<dbReference type="Pfam" id="PF13564">
    <property type="entry name" value="DoxX_2"/>
    <property type="match status" value="1"/>
</dbReference>
<keyword evidence="2 5" id="KW-0812">Transmembrane</keyword>
<evidence type="ECO:0000256" key="2">
    <source>
        <dbReference type="ARBA" id="ARBA00022692"/>
    </source>
</evidence>
<evidence type="ECO:0000313" key="7">
    <source>
        <dbReference type="Proteomes" id="UP000654345"/>
    </source>
</evidence>
<reference evidence="6 7" key="1">
    <citation type="journal article" date="2021" name="Int. J. Syst. Evol. Microbiol.">
        <title>Reticulibacter mediterranei gen. nov., sp. nov., within the new family Reticulibacteraceae fam. nov., and Ktedonospora formicarum gen. nov., sp. nov., Ktedonobacter robiniae sp. nov., Dictyobacter formicarum sp. nov. and Dictyobacter arantiisoli sp. nov., belonging to the class Ktedonobacteria.</title>
        <authorList>
            <person name="Yabe S."/>
            <person name="Zheng Y."/>
            <person name="Wang C.M."/>
            <person name="Sakai Y."/>
            <person name="Abe K."/>
            <person name="Yokota A."/>
            <person name="Donadio S."/>
            <person name="Cavaletti L."/>
            <person name="Monciardini P."/>
        </authorList>
    </citation>
    <scope>NUCLEOTIDE SEQUENCE [LARGE SCALE GENOMIC DNA]</scope>
    <source>
        <strain evidence="6 7">SOSP1-30</strain>
    </source>
</reference>